<gene>
    <name evidence="3" type="ORF">ISP19_02090</name>
</gene>
<reference evidence="3" key="1">
    <citation type="submission" date="2020-10" db="EMBL/GenBank/DDBJ databases">
        <title>Phylogeny of dyella-like bacteria.</title>
        <authorList>
            <person name="Fu J."/>
        </authorList>
    </citation>
    <scope>NUCLEOTIDE SEQUENCE</scope>
    <source>
        <strain evidence="3">DHOC52</strain>
    </source>
</reference>
<sequence length="349" mass="39228">MRISRCRAQLKQALENPARGRFIFVIGPSGVGKTTVRRAILRKMCGDPSLWGAGRIPVIEVFALLANKAYFSSRSLAESLMHELFVPDVSWLRDIDDLANATYLAIKTKIDCVHKELRGASLSRLSEPDLWAKFPRFAAARHVWLVAIDQAGALCTNHRNKDPADHILNLMSILEISNTNILLSGVHSAAELWAARPEVRRRSTVIWMPPYDYERKQDRDPFLTLLRTLGETYRFSKPMLLFDMAADLMAASAGIFGVVNKILLNAQERADLAGRNAITKGDITDSFYGERDYKKMWEDVQLFKDVMCSVSTEVKAKHISNAWRLGKKADSDRESAANDVHDKKESGHG</sequence>
<evidence type="ECO:0000256" key="1">
    <source>
        <dbReference type="SAM" id="MobiDB-lite"/>
    </source>
</evidence>
<dbReference type="EMBL" id="JADIKE010000024">
    <property type="protein sequence ID" value="MBM7124157.1"/>
    <property type="molecule type" value="Genomic_DNA"/>
</dbReference>
<feature type="domain" description="ORC1/DEAH AAA+ ATPase" evidence="2">
    <location>
        <begin position="20"/>
        <end position="191"/>
    </location>
</feature>
<accession>A0ABS2JYT1</accession>
<dbReference type="Proteomes" id="UP001430149">
    <property type="component" value="Unassembled WGS sequence"/>
</dbReference>
<dbReference type="InterPro" id="IPR049945">
    <property type="entry name" value="AAA_22"/>
</dbReference>
<dbReference type="SUPFAM" id="SSF52540">
    <property type="entry name" value="P-loop containing nucleoside triphosphate hydrolases"/>
    <property type="match status" value="1"/>
</dbReference>
<comment type="caution">
    <text evidence="3">The sequence shown here is derived from an EMBL/GenBank/DDBJ whole genome shotgun (WGS) entry which is preliminary data.</text>
</comment>
<keyword evidence="3" id="KW-0067">ATP-binding</keyword>
<feature type="region of interest" description="Disordered" evidence="1">
    <location>
        <begin position="328"/>
        <end position="349"/>
    </location>
</feature>
<dbReference type="RefSeq" id="WP_204679209.1">
    <property type="nucleotide sequence ID" value="NZ_BSNR01000006.1"/>
</dbReference>
<organism evidence="3 4">
    <name type="scientific">Dyella flava</name>
    <dbReference type="NCBI Taxonomy" id="1920170"/>
    <lineage>
        <taxon>Bacteria</taxon>
        <taxon>Pseudomonadati</taxon>
        <taxon>Pseudomonadota</taxon>
        <taxon>Gammaproteobacteria</taxon>
        <taxon>Lysobacterales</taxon>
        <taxon>Rhodanobacteraceae</taxon>
        <taxon>Dyella</taxon>
    </lineage>
</organism>
<proteinExistence type="predicted"/>
<dbReference type="Pfam" id="PF13401">
    <property type="entry name" value="AAA_22"/>
    <property type="match status" value="1"/>
</dbReference>
<evidence type="ECO:0000313" key="4">
    <source>
        <dbReference type="Proteomes" id="UP001430149"/>
    </source>
</evidence>
<name>A0ABS2JYT1_9GAMM</name>
<dbReference type="Gene3D" id="3.40.50.300">
    <property type="entry name" value="P-loop containing nucleotide triphosphate hydrolases"/>
    <property type="match status" value="1"/>
</dbReference>
<evidence type="ECO:0000259" key="2">
    <source>
        <dbReference type="Pfam" id="PF13401"/>
    </source>
</evidence>
<keyword evidence="4" id="KW-1185">Reference proteome</keyword>
<keyword evidence="3" id="KW-0547">Nucleotide-binding</keyword>
<dbReference type="GO" id="GO:0005524">
    <property type="term" value="F:ATP binding"/>
    <property type="evidence" value="ECO:0007669"/>
    <property type="project" value="UniProtKB-KW"/>
</dbReference>
<protein>
    <submittedName>
        <fullName evidence="3">ATP-binding protein</fullName>
    </submittedName>
</protein>
<dbReference type="InterPro" id="IPR027417">
    <property type="entry name" value="P-loop_NTPase"/>
</dbReference>
<evidence type="ECO:0000313" key="3">
    <source>
        <dbReference type="EMBL" id="MBM7124157.1"/>
    </source>
</evidence>